<keyword evidence="3 7" id="KW-0560">Oxidoreductase</keyword>
<evidence type="ECO:0000256" key="2">
    <source>
        <dbReference type="ARBA" id="ARBA00022723"/>
    </source>
</evidence>
<proteinExistence type="inferred from homology"/>
<keyword evidence="4 5" id="KW-0408">Iron</keyword>
<dbReference type="AlphaFoldDB" id="A0A5E7QU87"/>
<dbReference type="Pfam" id="PF02668">
    <property type="entry name" value="TauD"/>
    <property type="match status" value="1"/>
</dbReference>
<dbReference type="EC" id="1.14.11.40" evidence="7"/>
<organism evidence="7 8">
    <name type="scientific">Pseudomonas fluorescens</name>
    <dbReference type="NCBI Taxonomy" id="294"/>
    <lineage>
        <taxon>Bacteria</taxon>
        <taxon>Pseudomonadati</taxon>
        <taxon>Pseudomonadota</taxon>
        <taxon>Gammaproteobacteria</taxon>
        <taxon>Pseudomonadales</taxon>
        <taxon>Pseudomonadaceae</taxon>
        <taxon>Pseudomonas</taxon>
    </lineage>
</organism>
<dbReference type="GO" id="GO:0005506">
    <property type="term" value="F:iron ion binding"/>
    <property type="evidence" value="ECO:0007669"/>
    <property type="project" value="InterPro"/>
</dbReference>
<reference evidence="7 8" key="1">
    <citation type="submission" date="2019-09" db="EMBL/GenBank/DDBJ databases">
        <authorList>
            <person name="Chandra G."/>
            <person name="Truman W A."/>
        </authorList>
    </citation>
    <scope>NUCLEOTIDE SEQUENCE [LARGE SCALE GENOMIC DNA]</scope>
    <source>
        <strain evidence="7">PS918</strain>
    </source>
</reference>
<evidence type="ECO:0000256" key="1">
    <source>
        <dbReference type="ARBA" id="ARBA00008425"/>
    </source>
</evidence>
<evidence type="ECO:0000259" key="6">
    <source>
        <dbReference type="Pfam" id="PF02668"/>
    </source>
</evidence>
<dbReference type="Proteomes" id="UP000326611">
    <property type="component" value="Unassembled WGS sequence"/>
</dbReference>
<protein>
    <submittedName>
        <fullName evidence="7">Enduracididine beta-hydroxylase</fullName>
        <ecNumber evidence="7">1.14.11.40</ecNumber>
    </submittedName>
</protein>
<evidence type="ECO:0000256" key="4">
    <source>
        <dbReference type="ARBA" id="ARBA00023004"/>
    </source>
</evidence>
<evidence type="ECO:0000313" key="8">
    <source>
        <dbReference type="Proteomes" id="UP000326611"/>
    </source>
</evidence>
<dbReference type="InterPro" id="IPR042098">
    <property type="entry name" value="TauD-like_sf"/>
</dbReference>
<dbReference type="Gene3D" id="3.60.130.10">
    <property type="entry name" value="Clavaminate synthase-like"/>
    <property type="match status" value="1"/>
</dbReference>
<dbReference type="InterPro" id="IPR014503">
    <property type="entry name" value="Clavaminate_syn-like"/>
</dbReference>
<accession>A0A5E7QU87</accession>
<dbReference type="OrthoDB" id="480112at2"/>
<gene>
    <name evidence="7" type="primary">mppO</name>
    <name evidence="7" type="ORF">PS918_00008</name>
</gene>
<feature type="binding site" evidence="5">
    <location>
        <position position="153"/>
    </location>
    <ligand>
        <name>Fe cation</name>
        <dbReference type="ChEBI" id="CHEBI:24875"/>
    </ligand>
</feature>
<evidence type="ECO:0000256" key="5">
    <source>
        <dbReference type="PIRSR" id="PIRSR019543-2"/>
    </source>
</evidence>
<dbReference type="GO" id="GO:0016706">
    <property type="term" value="F:2-oxoglutarate-dependent dioxygenase activity"/>
    <property type="evidence" value="ECO:0007669"/>
    <property type="project" value="UniProtKB-ARBA"/>
</dbReference>
<evidence type="ECO:0000313" key="7">
    <source>
        <dbReference type="EMBL" id="VVP65008.1"/>
    </source>
</evidence>
<keyword evidence="2 5" id="KW-0479">Metal-binding</keyword>
<evidence type="ECO:0000256" key="3">
    <source>
        <dbReference type="ARBA" id="ARBA00023002"/>
    </source>
</evidence>
<name>A0A5E7QU87_PSEFL</name>
<dbReference type="InterPro" id="IPR003819">
    <property type="entry name" value="TauD/TfdA-like"/>
</dbReference>
<feature type="domain" description="TauD/TfdA-like" evidence="6">
    <location>
        <begin position="109"/>
        <end position="301"/>
    </location>
</feature>
<dbReference type="EMBL" id="CABVIY010000001">
    <property type="protein sequence ID" value="VVP65008.1"/>
    <property type="molecule type" value="Genomic_DNA"/>
</dbReference>
<comment type="similarity">
    <text evidence="1">Belongs to the clavaminate synthase family.</text>
</comment>
<sequence>MATTIKKLILSEKECQQVRGLLDEIIEVPAMTNQYVFMEKAGLYAQELPRRIRQEFYDFKRSEEPAALLVSGNPVLGDGAGPSPSRYIELDEEYCLNDAKILHGLYGALLGEGVGFTSQRGGSLYNNIIPLEELSSVPNSSSGSALDFGFHVEDAFHPARAEYLGLVCMRNDERASTTISCIDGIKLSAEEKQVLFEPRFRIPHNPIHSTSDIVEEASQSILFGHRDTPYVKINAAALNIDEYHGIELQALKKLLNYFAENRMTVILEATDCIFIDNYRCVHARESFKANYGDGARWLARVVFASSLRKSREMRNSIKTRAINA</sequence>
<dbReference type="RefSeq" id="WP_150768235.1">
    <property type="nucleotide sequence ID" value="NZ_CABVIY010000001.1"/>
</dbReference>
<dbReference type="SUPFAM" id="SSF51197">
    <property type="entry name" value="Clavaminate synthase-like"/>
    <property type="match status" value="1"/>
</dbReference>
<dbReference type="PIRSF" id="PIRSF019543">
    <property type="entry name" value="Clavaminate_syn"/>
    <property type="match status" value="1"/>
</dbReference>
<feature type="binding site" evidence="5">
    <location>
        <position position="151"/>
    </location>
    <ligand>
        <name>Fe cation</name>
        <dbReference type="ChEBI" id="CHEBI:24875"/>
    </ligand>
</feature>